<dbReference type="Gene3D" id="1.10.10.60">
    <property type="entry name" value="Homeodomain-like"/>
    <property type="match status" value="1"/>
</dbReference>
<dbReference type="FunFam" id="3.40.50.300:FF:000006">
    <property type="entry name" value="DNA-binding transcriptional regulator NtrC"/>
    <property type="match status" value="1"/>
</dbReference>
<gene>
    <name evidence="9" type="ordered locus">BN4_12772</name>
</gene>
<dbReference type="PROSITE" id="PS00688">
    <property type="entry name" value="SIGMA54_INTERACT_3"/>
    <property type="match status" value="1"/>
</dbReference>
<dbReference type="CDD" id="cd00009">
    <property type="entry name" value="AAA"/>
    <property type="match status" value="1"/>
</dbReference>
<feature type="domain" description="PAC" evidence="8">
    <location>
        <begin position="78"/>
        <end position="130"/>
    </location>
</feature>
<reference evidence="10" key="2">
    <citation type="journal article" date="2013" name="Stand. Genomic Sci.">
        <title>Complete genome sequence of Desulfocapsa sulfexigens, a marine deltaproteobacterium specialized in disproportionating inorganic sulfur compounds.</title>
        <authorList>
            <person name="Finster K.W."/>
            <person name="Kjeldsen K.U."/>
            <person name="Kube M."/>
            <person name="Reinhardt R."/>
            <person name="Mussmann M."/>
            <person name="Amann R."/>
            <person name="Schreiber L."/>
        </authorList>
    </citation>
    <scope>NUCLEOTIDE SEQUENCE [LARGE SCALE GENOMIC DNA]</scope>
    <source>
        <strain evidence="10">DSM 10523 / SB164P1</strain>
    </source>
</reference>
<dbReference type="STRING" id="1322246.BN4_12772"/>
<reference evidence="9 10" key="1">
    <citation type="journal article" date="2013" name="PLoS ONE">
        <title>The first genomic and proteomic characterization of a deep-sea sulfate reducer: insights into the piezophilic lifestyle of Desulfovibrio piezophilus.</title>
        <authorList>
            <person name="Pradel N."/>
            <person name="Ji B."/>
            <person name="Gimenez G."/>
            <person name="Talla E."/>
            <person name="Lenoble P."/>
            <person name="Garel M."/>
            <person name="Tamburini C."/>
            <person name="Fourquet P."/>
            <person name="Lebrun R."/>
            <person name="Bertin P."/>
            <person name="Denis Y."/>
            <person name="Pophillat M."/>
            <person name="Barbe V."/>
            <person name="Ollivier B."/>
            <person name="Dolla A."/>
        </authorList>
    </citation>
    <scope>NUCLEOTIDE SEQUENCE [LARGE SCALE GENOMIC DNA]</scope>
    <source>
        <strain evidence="10">DSM 10523 / SB164P1</strain>
    </source>
</reference>
<dbReference type="Pfam" id="PF00158">
    <property type="entry name" value="Sigma54_activat"/>
    <property type="match status" value="1"/>
</dbReference>
<dbReference type="SUPFAM" id="SSF55785">
    <property type="entry name" value="PYP-like sensor domain (PAS domain)"/>
    <property type="match status" value="1"/>
</dbReference>
<dbReference type="InterPro" id="IPR025944">
    <property type="entry name" value="Sigma_54_int_dom_CS"/>
</dbReference>
<evidence type="ECO:0000256" key="3">
    <source>
        <dbReference type="ARBA" id="ARBA00023015"/>
    </source>
</evidence>
<dbReference type="OrthoDB" id="9763792at2"/>
<dbReference type="InterPro" id="IPR000014">
    <property type="entry name" value="PAS"/>
</dbReference>
<dbReference type="Gene3D" id="1.10.8.60">
    <property type="match status" value="1"/>
</dbReference>
<evidence type="ECO:0000313" key="9">
    <source>
        <dbReference type="EMBL" id="CCH50005.1"/>
    </source>
</evidence>
<evidence type="ECO:0000256" key="2">
    <source>
        <dbReference type="ARBA" id="ARBA00022840"/>
    </source>
</evidence>
<evidence type="ECO:0000313" key="10">
    <source>
        <dbReference type="Proteomes" id="UP000011724"/>
    </source>
</evidence>
<evidence type="ECO:0000256" key="5">
    <source>
        <dbReference type="ARBA" id="ARBA00023163"/>
    </source>
</evidence>
<evidence type="ECO:0000259" key="6">
    <source>
        <dbReference type="PROSITE" id="PS50045"/>
    </source>
</evidence>
<feature type="domain" description="Sigma-54 factor interaction" evidence="6">
    <location>
        <begin position="137"/>
        <end position="366"/>
    </location>
</feature>
<keyword evidence="10" id="KW-1185">Reference proteome</keyword>
<evidence type="ECO:0000256" key="4">
    <source>
        <dbReference type="ARBA" id="ARBA00023125"/>
    </source>
</evidence>
<dbReference type="HOGENOM" id="CLU_000445_8_1_7"/>
<proteinExistence type="predicted"/>
<dbReference type="SMART" id="SM00091">
    <property type="entry name" value="PAS"/>
    <property type="match status" value="1"/>
</dbReference>
<dbReference type="CDD" id="cd00130">
    <property type="entry name" value="PAS"/>
    <property type="match status" value="1"/>
</dbReference>
<organism evidence="9 10">
    <name type="scientific">Pseudodesulfovibrio piezophilus (strain DSM 21447 / JCM 15486 / C1TLV30)</name>
    <name type="common">Desulfovibrio piezophilus</name>
    <dbReference type="NCBI Taxonomy" id="1322246"/>
    <lineage>
        <taxon>Bacteria</taxon>
        <taxon>Pseudomonadati</taxon>
        <taxon>Thermodesulfobacteriota</taxon>
        <taxon>Desulfovibrionia</taxon>
        <taxon>Desulfovibrionales</taxon>
        <taxon>Desulfovibrionaceae</taxon>
    </lineage>
</organism>
<dbReference type="GO" id="GO:0003677">
    <property type="term" value="F:DNA binding"/>
    <property type="evidence" value="ECO:0007669"/>
    <property type="project" value="UniProtKB-KW"/>
</dbReference>
<dbReference type="PROSITE" id="PS00675">
    <property type="entry name" value="SIGMA54_INTERACT_1"/>
    <property type="match status" value="1"/>
</dbReference>
<dbReference type="Gene3D" id="3.40.50.300">
    <property type="entry name" value="P-loop containing nucleotide triphosphate hydrolases"/>
    <property type="match status" value="1"/>
</dbReference>
<dbReference type="InterPro" id="IPR035965">
    <property type="entry name" value="PAS-like_dom_sf"/>
</dbReference>
<dbReference type="PROSITE" id="PS50112">
    <property type="entry name" value="PAS"/>
    <property type="match status" value="1"/>
</dbReference>
<dbReference type="Gene3D" id="3.30.450.20">
    <property type="entry name" value="PAS domain"/>
    <property type="match status" value="1"/>
</dbReference>
<dbReference type="PROSITE" id="PS00676">
    <property type="entry name" value="SIGMA54_INTERACT_2"/>
    <property type="match status" value="1"/>
</dbReference>
<dbReference type="eggNOG" id="COG3829">
    <property type="taxonomic scope" value="Bacteria"/>
</dbReference>
<feature type="domain" description="PAS" evidence="7">
    <location>
        <begin position="5"/>
        <end position="49"/>
    </location>
</feature>
<dbReference type="NCBIfam" id="TIGR00229">
    <property type="entry name" value="sensory_box"/>
    <property type="match status" value="1"/>
</dbReference>
<dbReference type="GO" id="GO:0006355">
    <property type="term" value="P:regulation of DNA-templated transcription"/>
    <property type="evidence" value="ECO:0007669"/>
    <property type="project" value="InterPro"/>
</dbReference>
<dbReference type="Pfam" id="PF13426">
    <property type="entry name" value="PAS_9"/>
    <property type="match status" value="1"/>
</dbReference>
<dbReference type="PROSITE" id="PS50045">
    <property type="entry name" value="SIGMA54_INTERACT_4"/>
    <property type="match status" value="1"/>
</dbReference>
<evidence type="ECO:0000259" key="8">
    <source>
        <dbReference type="PROSITE" id="PS50113"/>
    </source>
</evidence>
<dbReference type="SUPFAM" id="SSF52540">
    <property type="entry name" value="P-loop containing nucleoside triphosphate hydrolases"/>
    <property type="match status" value="1"/>
</dbReference>
<dbReference type="RefSeq" id="WP_015416047.1">
    <property type="nucleotide sequence ID" value="NC_020409.1"/>
</dbReference>
<dbReference type="PROSITE" id="PS50113">
    <property type="entry name" value="PAC"/>
    <property type="match status" value="1"/>
</dbReference>
<dbReference type="InterPro" id="IPR025943">
    <property type="entry name" value="Sigma_54_int_dom_ATP-bd_2"/>
</dbReference>
<keyword evidence="3" id="KW-0805">Transcription regulation</keyword>
<dbReference type="PANTHER" id="PTHR32071">
    <property type="entry name" value="TRANSCRIPTIONAL REGULATORY PROTEIN"/>
    <property type="match status" value="1"/>
</dbReference>
<accession>M1WMW0</accession>
<evidence type="ECO:0000259" key="7">
    <source>
        <dbReference type="PROSITE" id="PS50112"/>
    </source>
</evidence>
<dbReference type="PATRIC" id="fig|879567.3.peg.2974"/>
<dbReference type="BioCyc" id="DPIE1322246:BN4_RS13930-MONOMER"/>
<dbReference type="KEGG" id="dpi:BN4_12772"/>
<dbReference type="InterPro" id="IPR002078">
    <property type="entry name" value="Sigma_54_int"/>
</dbReference>
<dbReference type="InterPro" id="IPR027417">
    <property type="entry name" value="P-loop_NTPase"/>
</dbReference>
<name>M1WMW0_PSEP2</name>
<dbReference type="Pfam" id="PF25601">
    <property type="entry name" value="AAA_lid_14"/>
    <property type="match status" value="1"/>
</dbReference>
<dbReference type="AlphaFoldDB" id="M1WMW0"/>
<sequence length="444" mass="49303">MSFPENLPLEDVFASIADGLFTVDVDWNVTYFNESAERITGIRAEEALGHKCWDVFRSSLCDGQCAIDECVRKGGRIVNKSIFIIKSDGTKLPVSISASPLRNGNGEVVGGVETFRDLTEIHVMRRKVRDLYSFEDIVGRSEGLDKIFRILPQVSQSTATVLVLGQSGTGKELFARAIHNLSPRKEKPFVAVNCGALPDTLLESELFGYRAGAFTDARTDKPGRLEMAEGGTVFLDEIGDMAAPVQVKLLRFLQERTFEPLGGLETISADVRIVAATHQNLEAMVAAGTFRQDLYYRLNVVTLDLPALAERREDIPILIDHFVAEFNAVQGRAVEGVSEDVLHILMRHDFPGNVRELENILEYGFILCPSGFIQTEHLPEYLQAASRMTQGAGGLHGTMEEIKCRAASQALKRNHGRKMATCRELKISKDTLRRMLSRCPEDEE</sequence>
<keyword evidence="1" id="KW-0547">Nucleotide-binding</keyword>
<evidence type="ECO:0000256" key="1">
    <source>
        <dbReference type="ARBA" id="ARBA00022741"/>
    </source>
</evidence>
<keyword evidence="2" id="KW-0067">ATP-binding</keyword>
<keyword evidence="5" id="KW-0804">Transcription</keyword>
<dbReference type="InterPro" id="IPR058031">
    <property type="entry name" value="AAA_lid_NorR"/>
</dbReference>
<dbReference type="InterPro" id="IPR003593">
    <property type="entry name" value="AAA+_ATPase"/>
</dbReference>
<dbReference type="Proteomes" id="UP000011724">
    <property type="component" value="Chromosome"/>
</dbReference>
<protein>
    <submittedName>
        <fullName evidence="9">Putative sigma54 specific transcriptional regulator</fullName>
    </submittedName>
</protein>
<dbReference type="InterPro" id="IPR000700">
    <property type="entry name" value="PAS-assoc_C"/>
</dbReference>
<dbReference type="GO" id="GO:0005524">
    <property type="term" value="F:ATP binding"/>
    <property type="evidence" value="ECO:0007669"/>
    <property type="project" value="UniProtKB-KW"/>
</dbReference>
<dbReference type="SMART" id="SM00382">
    <property type="entry name" value="AAA"/>
    <property type="match status" value="1"/>
</dbReference>
<dbReference type="InterPro" id="IPR025662">
    <property type="entry name" value="Sigma_54_int_dom_ATP-bd_1"/>
</dbReference>
<keyword evidence="4" id="KW-0238">DNA-binding</keyword>
<dbReference type="EMBL" id="FO203427">
    <property type="protein sequence ID" value="CCH50005.1"/>
    <property type="molecule type" value="Genomic_DNA"/>
</dbReference>